<name>A0A4Q2RRP0_9ACTN</name>
<comment type="caution">
    <text evidence="2">The sequence shown here is derived from an EMBL/GenBank/DDBJ whole genome shotgun (WGS) entry which is preliminary data.</text>
</comment>
<evidence type="ECO:0008006" key="4">
    <source>
        <dbReference type="Google" id="ProtNLM"/>
    </source>
</evidence>
<reference evidence="2 3" key="1">
    <citation type="submission" date="2019-01" db="EMBL/GenBank/DDBJ databases">
        <title>Novel species of Nocardioides.</title>
        <authorList>
            <person name="Liu Q."/>
            <person name="Xin Y.-H."/>
        </authorList>
    </citation>
    <scope>NUCLEOTIDE SEQUENCE [LARGE SCALE GENOMIC DNA]</scope>
    <source>
        <strain evidence="2 3">CGMCC 4.6882</strain>
    </source>
</reference>
<dbReference type="EMBL" id="SDWT01000006">
    <property type="protein sequence ID" value="RYB89963.1"/>
    <property type="molecule type" value="Genomic_DNA"/>
</dbReference>
<proteinExistence type="predicted"/>
<protein>
    <recommendedName>
        <fullName evidence="4">S9 family peptidase</fullName>
    </recommendedName>
</protein>
<accession>A0A4Q2RRP0</accession>
<gene>
    <name evidence="2" type="ORF">EUA93_21135</name>
</gene>
<feature type="signal peptide" evidence="1">
    <location>
        <begin position="1"/>
        <end position="25"/>
    </location>
</feature>
<keyword evidence="1" id="KW-0732">Signal</keyword>
<evidence type="ECO:0000313" key="3">
    <source>
        <dbReference type="Proteomes" id="UP000294071"/>
    </source>
</evidence>
<evidence type="ECO:0000313" key="2">
    <source>
        <dbReference type="EMBL" id="RYB89963.1"/>
    </source>
</evidence>
<dbReference type="AlphaFoldDB" id="A0A4Q2RRP0"/>
<keyword evidence="3" id="KW-1185">Reference proteome</keyword>
<dbReference type="OrthoDB" id="3761246at2"/>
<dbReference type="RefSeq" id="WP_129402335.1">
    <property type="nucleotide sequence ID" value="NZ_SDWT01000006.1"/>
</dbReference>
<dbReference type="Proteomes" id="UP000294071">
    <property type="component" value="Unassembled WGS sequence"/>
</dbReference>
<evidence type="ECO:0000256" key="1">
    <source>
        <dbReference type="SAM" id="SignalP"/>
    </source>
</evidence>
<feature type="chain" id="PRO_5020590512" description="S9 family peptidase" evidence="1">
    <location>
        <begin position="26"/>
        <end position="361"/>
    </location>
</feature>
<organism evidence="2 3">
    <name type="scientific">Nocardioides oleivorans</name>
    <dbReference type="NCBI Taxonomy" id="273676"/>
    <lineage>
        <taxon>Bacteria</taxon>
        <taxon>Bacillati</taxon>
        <taxon>Actinomycetota</taxon>
        <taxon>Actinomycetes</taxon>
        <taxon>Propionibacteriales</taxon>
        <taxon>Nocardioidaceae</taxon>
        <taxon>Nocardioides</taxon>
    </lineage>
</organism>
<sequence>MGSRARLLAVAVLAGLLVPQGAVGAAPSGDRVVRAADPPTRTISPMRLPRGRDARVDLMQDGVIHTVDGATLPIRTPVNGEQRQLLGESPKGWLVAVRKGYLSRVIAVRPGRRPAEIRHSRTTSYGEGDSAIGWLLARDGKMLVSTVFDRGGSTRDAMSLQGKFLGMSYSGAFVTPMDADAGHVVTYEDNEFSRLRLFDWVPRTSRTQIAKNATYASLREDLMFVRTTGRLYGPTAVSAPAEPAWAEPFSPLAISPDGETAVGLRISRSGFDSPAVLDVRRMSDGALLDSIAFGKRITMDNWSITSAHEQTAAWESNRRFVFQLPAPGGAVLVRCDLEQRCQRASEVGGNISFPHESFMWW</sequence>